<dbReference type="CDD" id="cd00267">
    <property type="entry name" value="ABC_ATPase"/>
    <property type="match status" value="1"/>
</dbReference>
<proteinExistence type="predicted"/>
<dbReference type="PANTHER" id="PTHR43581">
    <property type="entry name" value="ATP/GTP PHOSPHATASE"/>
    <property type="match status" value="1"/>
</dbReference>
<evidence type="ECO:0000313" key="3">
    <source>
        <dbReference type="Proteomes" id="UP000198972"/>
    </source>
</evidence>
<dbReference type="InterPro" id="IPR051396">
    <property type="entry name" value="Bact_Antivir_Def_Nuclease"/>
</dbReference>
<dbReference type="PANTHER" id="PTHR43581:SF4">
    <property type="entry name" value="ATP_GTP PHOSPHATASE"/>
    <property type="match status" value="1"/>
</dbReference>
<dbReference type="GO" id="GO:0005524">
    <property type="term" value="F:ATP binding"/>
    <property type="evidence" value="ECO:0007669"/>
    <property type="project" value="InterPro"/>
</dbReference>
<dbReference type="Proteomes" id="UP000198972">
    <property type="component" value="Unassembled WGS sequence"/>
</dbReference>
<organism evidence="2 3">
    <name type="scientific">Fontibacillus panacisegetis</name>
    <dbReference type="NCBI Taxonomy" id="670482"/>
    <lineage>
        <taxon>Bacteria</taxon>
        <taxon>Bacillati</taxon>
        <taxon>Bacillota</taxon>
        <taxon>Bacilli</taxon>
        <taxon>Bacillales</taxon>
        <taxon>Paenibacillaceae</taxon>
        <taxon>Fontibacillus</taxon>
    </lineage>
</organism>
<accession>A0A1G7K8V0</accession>
<protein>
    <submittedName>
        <fullName evidence="2">ATPase/GTPase, AAA15 family</fullName>
    </submittedName>
</protein>
<dbReference type="SUPFAM" id="SSF52540">
    <property type="entry name" value="P-loop containing nucleoside triphosphate hydrolases"/>
    <property type="match status" value="1"/>
</dbReference>
<gene>
    <name evidence="2" type="ORF">SAMN04488542_10953</name>
</gene>
<dbReference type="AlphaFoldDB" id="A0A1G7K8V0"/>
<name>A0A1G7K8V0_9BACL</name>
<dbReference type="STRING" id="670482.SAMN04488542_10953"/>
<dbReference type="Gene3D" id="3.40.50.300">
    <property type="entry name" value="P-loop containing nucleotide triphosphate hydrolases"/>
    <property type="match status" value="2"/>
</dbReference>
<evidence type="ECO:0000313" key="2">
    <source>
        <dbReference type="EMBL" id="SDF33480.1"/>
    </source>
</evidence>
<dbReference type="RefSeq" id="WP_091229041.1">
    <property type="nucleotide sequence ID" value="NZ_FNBG01000009.1"/>
</dbReference>
<evidence type="ECO:0000259" key="1">
    <source>
        <dbReference type="Pfam" id="PF13304"/>
    </source>
</evidence>
<dbReference type="GO" id="GO:0016887">
    <property type="term" value="F:ATP hydrolysis activity"/>
    <property type="evidence" value="ECO:0007669"/>
    <property type="project" value="InterPro"/>
</dbReference>
<feature type="domain" description="ATPase AAA-type core" evidence="1">
    <location>
        <begin position="276"/>
        <end position="328"/>
    </location>
</feature>
<dbReference type="InterPro" id="IPR003959">
    <property type="entry name" value="ATPase_AAA_core"/>
</dbReference>
<reference evidence="2 3" key="1">
    <citation type="submission" date="2016-10" db="EMBL/GenBank/DDBJ databases">
        <authorList>
            <person name="de Groot N.N."/>
        </authorList>
    </citation>
    <scope>NUCLEOTIDE SEQUENCE [LARGE SCALE GENOMIC DNA]</scope>
    <source>
        <strain evidence="2 3">DSM 28129</strain>
    </source>
</reference>
<dbReference type="InterPro" id="IPR027417">
    <property type="entry name" value="P-loop_NTPase"/>
</dbReference>
<dbReference type="OrthoDB" id="9801813at2"/>
<keyword evidence="3" id="KW-1185">Reference proteome</keyword>
<dbReference type="Pfam" id="PF13304">
    <property type="entry name" value="AAA_21"/>
    <property type="match status" value="1"/>
</dbReference>
<dbReference type="EMBL" id="FNBG01000009">
    <property type="protein sequence ID" value="SDF33480.1"/>
    <property type="molecule type" value="Genomic_DNA"/>
</dbReference>
<sequence length="599" mass="68947">MSKKLNVISYRKLIDLELEFSPGINVISGTNGTCKSSILYLLSNSYQEVKGNISLKNCMTVIGSINNMMNPKIESLSKGDKQYNDPSNGVTGIILKVTYFDESTLEFRKHNSKKNARYAIKPYYVVNKGESLPKLPVIYLGLSRLISFGEYHEFDIDNVLGKVTALESVDEVTLKKIRGILQRELKNNYISVINKNLPSKYIDIINQEYENFTNVRVNHESFNKVGNIKKRAEFKTATPGIDSNTISAGEDNLYVIITALISLRYYYEESQKDVSYLNQRVKSLLLIDELDASLHPSYQIKLYELIKEYSENYNIQVVFTTHSLTLIDYSLKKKANVMYLLNEGNKVSVCNDIDMFSINMYLQQMTANQLQENSKIPIFTEDQEARDLLNIIFMKISDLDPNFKKVEGNFHFVSSNIGSNNLKSIFCDEILSGNIMKAICILDGDTNKDIEQNIITLPGKDNPESIIFNHLTKLLSENNEFWRHGQVHVNMGYTYDMAQSIYKEIVKIKEDIEQKKTNSKSVKGIEREKNKKLYNNYKDFFHIVFQAWLNDTSTQGEIQSFYNNLFLVFNKTRVAYNIPAKNWSDKADLFKSKEQVNNR</sequence>